<evidence type="ECO:0000313" key="1">
    <source>
        <dbReference type="EMBL" id="OQO93617.1"/>
    </source>
</evidence>
<dbReference type="RefSeq" id="WP_081190585.1">
    <property type="nucleotide sequence ID" value="NZ_MWIH01000003.1"/>
</dbReference>
<sequence length="85" mass="9240">MRTTVELPSELLRAAEAHAAARGETLKEFLTRAVAHELGEAVTPRSRRGKVRLPLIASDRPGRVDLANAEIDAIFAADDAERANH</sequence>
<dbReference type="Proteomes" id="UP000192591">
    <property type="component" value="Unassembled WGS sequence"/>
</dbReference>
<accession>A0A1V9A904</accession>
<evidence type="ECO:0000313" key="2">
    <source>
        <dbReference type="Proteomes" id="UP000192591"/>
    </source>
</evidence>
<dbReference type="EMBL" id="MWIH01000003">
    <property type="protein sequence ID" value="OQO93617.1"/>
    <property type="molecule type" value="Genomic_DNA"/>
</dbReference>
<gene>
    <name evidence="1" type="ORF">B1813_03465</name>
</gene>
<name>A0A1V9A904_SACPI</name>
<comment type="caution">
    <text evidence="1">The sequence shown here is derived from an EMBL/GenBank/DDBJ whole genome shotgun (WGS) entry which is preliminary data.</text>
</comment>
<organism evidence="1 2">
    <name type="scientific">Saccharomonospora piscinae</name>
    <dbReference type="NCBI Taxonomy" id="687388"/>
    <lineage>
        <taxon>Bacteria</taxon>
        <taxon>Bacillati</taxon>
        <taxon>Actinomycetota</taxon>
        <taxon>Actinomycetes</taxon>
        <taxon>Pseudonocardiales</taxon>
        <taxon>Pseudonocardiaceae</taxon>
        <taxon>Saccharomonospora</taxon>
    </lineage>
</organism>
<keyword evidence="2" id="KW-1185">Reference proteome</keyword>
<protein>
    <submittedName>
        <fullName evidence="1">Uncharacterized protein</fullName>
    </submittedName>
</protein>
<proteinExistence type="predicted"/>
<reference evidence="1 2" key="1">
    <citation type="submission" date="2017-02" db="EMBL/GenBank/DDBJ databases">
        <title>Draft genome of Saccharomonospora sp. 154.</title>
        <authorList>
            <person name="Alonso-Carmona G.S."/>
            <person name="De La Haba R."/>
            <person name="Vera-Gargallo B."/>
            <person name="Sandoval-Trujillo A.H."/>
            <person name="Ramirez-Duran N."/>
            <person name="Ventosa A."/>
        </authorList>
    </citation>
    <scope>NUCLEOTIDE SEQUENCE [LARGE SCALE GENOMIC DNA]</scope>
    <source>
        <strain evidence="1 2">LRS4.154</strain>
    </source>
</reference>
<dbReference type="AlphaFoldDB" id="A0A1V9A904"/>